<name>E4PS69_MARAH</name>
<feature type="transmembrane region" description="Helical" evidence="1">
    <location>
        <begin position="234"/>
        <end position="254"/>
    </location>
</feature>
<dbReference type="Pfam" id="PF13795">
    <property type="entry name" value="HupE_UreJ_2"/>
    <property type="match status" value="1"/>
</dbReference>
<dbReference type="Proteomes" id="UP000007077">
    <property type="component" value="Plasmid pHP-187"/>
</dbReference>
<evidence type="ECO:0008006" key="4">
    <source>
        <dbReference type="Google" id="ProtNLM"/>
    </source>
</evidence>
<protein>
    <recommendedName>
        <fullName evidence="4">HupE/UreJ family protein</fullName>
    </recommendedName>
</protein>
<evidence type="ECO:0000313" key="2">
    <source>
        <dbReference type="EMBL" id="ADQ00104.1"/>
    </source>
</evidence>
<reference evidence="2 3" key="1">
    <citation type="journal article" date="2010" name="Stand. Genomic Sci.">
        <title>Complete genome sequence of Marinobacter adhaerens type strain (HP15), a diatom-interacting marine microorganism.</title>
        <authorList>
            <person name="Gardes A."/>
            <person name="Kaeppel E."/>
            <person name="Shehzad A."/>
            <person name="Seebah S."/>
            <person name="Teeling H."/>
            <person name="Yarza P."/>
            <person name="Glockner F.O."/>
            <person name="Grossart H.P."/>
            <person name="Ullrich M.S."/>
        </authorList>
    </citation>
    <scope>NUCLEOTIDE SEQUENCE [LARGE SCALE GENOMIC DNA]</scope>
    <source>
        <strain evidence="3">DSM 23420 / HP15</strain>
        <plasmid evidence="3">Plasmid pHP-187</plasmid>
    </source>
</reference>
<feature type="transmembrane region" description="Helical" evidence="1">
    <location>
        <begin position="266"/>
        <end position="285"/>
    </location>
</feature>
<feature type="transmembrane region" description="Helical" evidence="1">
    <location>
        <begin position="329"/>
        <end position="347"/>
    </location>
</feature>
<sequence>MFAGPTWAHKSSDGFLYIDAENNQARYDIALRDLLLVTDLDLNGDRTVTGNELTNRWSFIEDFATTHLTFMSDSGNCGLRYQDRGIARHSDGVYASLTLDINCKDGEAPSVVAYTAFAEQDPLHRGLINVSDEASERLLTAIPGGDAVSIRLDPSENHIWSMFLTFIYEGIVHLLIGLDHILFLLVLIIPATLRAAGITSAKERVLQLVGIVTAFTVAHSITLALAALDIVRLPIAWVETVIALSIVLAAINVWKPILGEKTWKLAFGFGLIHGFGFASVLGDLTSGVGNLAVALAGFNIGVELGQLALIVVLFPVLYAMGDTAFYRKGMVPVALLVVSIISINWVIERAPVSF</sequence>
<keyword evidence="2" id="KW-0614">Plasmid</keyword>
<feature type="transmembrane region" description="Helical" evidence="1">
    <location>
        <begin position="291"/>
        <end position="317"/>
    </location>
</feature>
<evidence type="ECO:0000313" key="3">
    <source>
        <dbReference type="Proteomes" id="UP000007077"/>
    </source>
</evidence>
<dbReference type="AlphaFoldDB" id="E4PS69"/>
<dbReference type="InterPro" id="IPR018247">
    <property type="entry name" value="EF_Hand_1_Ca_BS"/>
</dbReference>
<keyword evidence="1" id="KW-0472">Membrane</keyword>
<accession>E4PS69</accession>
<gene>
    <name evidence="2" type="ordered locus">HP15_p187g107</name>
</gene>
<dbReference type="InterPro" id="IPR032809">
    <property type="entry name" value="Put_HupE_UreJ"/>
</dbReference>
<organism evidence="2 3">
    <name type="scientific">Marinobacter adhaerens (strain DSM 23420 / HP15)</name>
    <dbReference type="NCBI Taxonomy" id="225937"/>
    <lineage>
        <taxon>Bacteria</taxon>
        <taxon>Pseudomonadati</taxon>
        <taxon>Pseudomonadota</taxon>
        <taxon>Gammaproteobacteria</taxon>
        <taxon>Pseudomonadales</taxon>
        <taxon>Marinobacteraceae</taxon>
        <taxon>Marinobacter</taxon>
    </lineage>
</organism>
<keyword evidence="1" id="KW-0812">Transmembrane</keyword>
<dbReference type="PROSITE" id="PS00018">
    <property type="entry name" value="EF_HAND_1"/>
    <property type="match status" value="1"/>
</dbReference>
<keyword evidence="1" id="KW-1133">Transmembrane helix</keyword>
<dbReference type="PATRIC" id="fig|225937.3.peg.4329"/>
<feature type="transmembrane region" description="Helical" evidence="1">
    <location>
        <begin position="205"/>
        <end position="228"/>
    </location>
</feature>
<dbReference type="HOGENOM" id="CLU_043645_2_0_6"/>
<reference evidence="3" key="2">
    <citation type="submission" date="2010-02" db="EMBL/GenBank/DDBJ databases">
        <title>Complete genome sequence of Marinobacter adhaerens type strain (HP15).</title>
        <authorList>
            <person name="Gaerdes A.A.M."/>
            <person name="Kaeppel E."/>
            <person name="Shezad A."/>
            <person name="Seebah S."/>
            <person name="Teeling H."/>
            <person name="Yarza P."/>
            <person name="Gloeckner F.O."/>
            <person name="Ullrich M.S."/>
        </authorList>
    </citation>
    <scope>NUCLEOTIDE SEQUENCE [LARGE SCALE GENOMIC DNA]</scope>
    <source>
        <strain evidence="3">DSM 23420 / HP15</strain>
        <plasmid evidence="3">Plasmid pHP-187</plasmid>
    </source>
</reference>
<dbReference type="EMBL" id="CP001980">
    <property type="protein sequence ID" value="ADQ00104.1"/>
    <property type="molecule type" value="Genomic_DNA"/>
</dbReference>
<feature type="transmembrane region" description="Helical" evidence="1">
    <location>
        <begin position="171"/>
        <end position="193"/>
    </location>
</feature>
<geneLocation type="plasmid" evidence="2 3">
    <name>pHP-187</name>
</geneLocation>
<dbReference type="KEGG" id="mad:HP15_p187g107"/>
<proteinExistence type="predicted"/>
<evidence type="ECO:0000256" key="1">
    <source>
        <dbReference type="SAM" id="Phobius"/>
    </source>
</evidence>